<feature type="transmembrane region" description="Helical" evidence="1">
    <location>
        <begin position="6"/>
        <end position="27"/>
    </location>
</feature>
<reference evidence="2" key="1">
    <citation type="submission" date="2019-08" db="EMBL/GenBank/DDBJ databases">
        <authorList>
            <consortium name="PulseNet: The National Subtyping Network for Foodborne Disease Surveillance"/>
            <person name="Tarr C.L."/>
            <person name="Trees E."/>
            <person name="Katz L.S."/>
            <person name="Carleton-Romer H.A."/>
            <person name="Stroika S."/>
            <person name="Kucerova Z."/>
            <person name="Roache K.F."/>
            <person name="Sabol A.L."/>
            <person name="Besser J."/>
            <person name="Gerner-Smidt P."/>
        </authorList>
    </citation>
    <scope>NUCLEOTIDE SEQUENCE</scope>
    <source>
        <strain evidence="2">PNUSAS086255</strain>
    </source>
</reference>
<name>A0A5Y5RVJ3_SALER</name>
<keyword evidence="2" id="KW-0808">Transferase</keyword>
<dbReference type="EMBL" id="AAJCBN010000024">
    <property type="protein sequence ID" value="ECK5072250.1"/>
    <property type="molecule type" value="Genomic_DNA"/>
</dbReference>
<evidence type="ECO:0000256" key="1">
    <source>
        <dbReference type="SAM" id="Phobius"/>
    </source>
</evidence>
<keyword evidence="1" id="KW-1133">Transmembrane helix</keyword>
<gene>
    <name evidence="2" type="ORF">FRK98_10925</name>
</gene>
<accession>A0A5Y5RVJ3</accession>
<proteinExistence type="predicted"/>
<keyword evidence="1" id="KW-0812">Transmembrane</keyword>
<sequence>MYQVRIHVAHLFSYGSLLFLFRSFLSWHYPNSPKNRKTVLRPRHYWLPC</sequence>
<keyword evidence="1" id="KW-0472">Membrane</keyword>
<dbReference type="AlphaFoldDB" id="A0A5Y5RVJ3"/>
<keyword evidence="2" id="KW-0418">Kinase</keyword>
<keyword evidence="2" id="KW-0723">Serine/threonine-protein kinase</keyword>
<dbReference type="GO" id="GO:0004674">
    <property type="term" value="F:protein serine/threonine kinase activity"/>
    <property type="evidence" value="ECO:0007669"/>
    <property type="project" value="UniProtKB-KW"/>
</dbReference>
<organism evidence="2">
    <name type="scientific">Salmonella enterica</name>
    <name type="common">Salmonella choleraesuis</name>
    <dbReference type="NCBI Taxonomy" id="28901"/>
    <lineage>
        <taxon>Bacteria</taxon>
        <taxon>Pseudomonadati</taxon>
        <taxon>Pseudomonadota</taxon>
        <taxon>Gammaproteobacteria</taxon>
        <taxon>Enterobacterales</taxon>
        <taxon>Enterobacteriaceae</taxon>
        <taxon>Salmonella</taxon>
    </lineage>
</organism>
<protein>
    <submittedName>
        <fullName evidence="2">Serine/threonine protein kinase</fullName>
    </submittedName>
</protein>
<comment type="caution">
    <text evidence="2">The sequence shown here is derived from an EMBL/GenBank/DDBJ whole genome shotgun (WGS) entry which is preliminary data.</text>
</comment>
<evidence type="ECO:0000313" key="2">
    <source>
        <dbReference type="EMBL" id="ECK5072250.1"/>
    </source>
</evidence>